<dbReference type="GO" id="GO:0016831">
    <property type="term" value="F:carboxy-lyase activity"/>
    <property type="evidence" value="ECO:0007669"/>
    <property type="project" value="UniProtKB-KW"/>
</dbReference>
<dbReference type="InterPro" id="IPR010977">
    <property type="entry name" value="Aromatic_deC"/>
</dbReference>
<evidence type="ECO:0000313" key="9">
    <source>
        <dbReference type="Proteomes" id="UP000792457"/>
    </source>
</evidence>
<dbReference type="Gene3D" id="3.90.1150.10">
    <property type="entry name" value="Aspartate Aminotransferase, domain 1"/>
    <property type="match status" value="1"/>
</dbReference>
<dbReference type="Gene3D" id="3.40.640.10">
    <property type="entry name" value="Type I PLP-dependent aspartate aminotransferase-like (Major domain)"/>
    <property type="match status" value="1"/>
</dbReference>
<keyword evidence="9" id="KW-1185">Reference proteome</keyword>
<evidence type="ECO:0000256" key="1">
    <source>
        <dbReference type="ARBA" id="ARBA00001933"/>
    </source>
</evidence>
<sequence>MEKDVVENLVPFFVSATFGSTSCCSFDNLSEIGPVCKEFGAWLHVDGAYAGNAMICDEFKYLMKGIEYASSFNTNPNKWLLTNFDCSTMWVKDPSKFVEMKEAKPEHIEEEPSDQMPNYRHWGIPLSRRFRSLKLWFVFRSYGLEGLREYIRNHCRLAKKFESYVRADPRFEICNDVKMGLVCFRLKGPNKINQELSSSINGSGKLHMKPTYIREKLVLRFCVVAEKASKEDMKYAWDVISSIATEILVSHSMKIEKDGILNHNSKSDGVERNDGDEQLFRRLSQQYSFTKTVTREAYERTMSKASLHDGVSPIILLDDGEEEATKDDVLFHCTEMATDELFVQ</sequence>
<evidence type="ECO:0008006" key="10">
    <source>
        <dbReference type="Google" id="ProtNLM"/>
    </source>
</evidence>
<dbReference type="Pfam" id="PF00282">
    <property type="entry name" value="Pyridoxal_deC"/>
    <property type="match status" value="1"/>
</dbReference>
<dbReference type="PANTHER" id="PTHR11999:SF70">
    <property type="entry name" value="MIP05841P"/>
    <property type="match status" value="1"/>
</dbReference>
<dbReference type="InterPro" id="IPR015422">
    <property type="entry name" value="PyrdxlP-dep_Trfase_small"/>
</dbReference>
<dbReference type="AlphaFoldDB" id="A0A8K0NRP9"/>
<evidence type="ECO:0000256" key="5">
    <source>
        <dbReference type="ARBA" id="ARBA00023239"/>
    </source>
</evidence>
<dbReference type="Proteomes" id="UP000792457">
    <property type="component" value="Unassembled WGS sequence"/>
</dbReference>
<keyword evidence="3" id="KW-0210">Decarboxylase</keyword>
<dbReference type="GO" id="GO:0006520">
    <property type="term" value="P:amino acid metabolic process"/>
    <property type="evidence" value="ECO:0007669"/>
    <property type="project" value="InterPro"/>
</dbReference>
<dbReference type="InterPro" id="IPR021115">
    <property type="entry name" value="Pyridoxal-P_BS"/>
</dbReference>
<dbReference type="OrthoDB" id="639767at2759"/>
<evidence type="ECO:0000256" key="7">
    <source>
        <dbReference type="RuleBase" id="RU000382"/>
    </source>
</evidence>
<evidence type="ECO:0000313" key="8">
    <source>
        <dbReference type="EMBL" id="KAG8222230.1"/>
    </source>
</evidence>
<dbReference type="GO" id="GO:0030170">
    <property type="term" value="F:pyridoxal phosphate binding"/>
    <property type="evidence" value="ECO:0007669"/>
    <property type="project" value="InterPro"/>
</dbReference>
<comment type="caution">
    <text evidence="8">The sequence shown here is derived from an EMBL/GenBank/DDBJ whole genome shotgun (WGS) entry which is preliminary data.</text>
</comment>
<gene>
    <name evidence="8" type="ORF">J437_LFUL001428</name>
</gene>
<dbReference type="PRINTS" id="PR00800">
    <property type="entry name" value="YHDCRBOXLASE"/>
</dbReference>
<dbReference type="GO" id="GO:0019752">
    <property type="term" value="P:carboxylic acid metabolic process"/>
    <property type="evidence" value="ECO:0007669"/>
    <property type="project" value="InterPro"/>
</dbReference>
<accession>A0A8K0NRP9</accession>
<feature type="modified residue" description="N6-(pyridoxal phosphate)lysine" evidence="6">
    <location>
        <position position="78"/>
    </location>
</feature>
<proteinExistence type="inferred from homology"/>
<dbReference type="GO" id="GO:0005737">
    <property type="term" value="C:cytoplasm"/>
    <property type="evidence" value="ECO:0007669"/>
    <property type="project" value="TreeGrafter"/>
</dbReference>
<reference evidence="8" key="1">
    <citation type="submission" date="2013-04" db="EMBL/GenBank/DDBJ databases">
        <authorList>
            <person name="Qu J."/>
            <person name="Murali S.C."/>
            <person name="Bandaranaike D."/>
            <person name="Bellair M."/>
            <person name="Blankenburg K."/>
            <person name="Chao H."/>
            <person name="Dinh H."/>
            <person name="Doddapaneni H."/>
            <person name="Downs B."/>
            <person name="Dugan-Rocha S."/>
            <person name="Elkadiri S."/>
            <person name="Gnanaolivu R.D."/>
            <person name="Hernandez B."/>
            <person name="Javaid M."/>
            <person name="Jayaseelan J.C."/>
            <person name="Lee S."/>
            <person name="Li M."/>
            <person name="Ming W."/>
            <person name="Munidasa M."/>
            <person name="Muniz J."/>
            <person name="Nguyen L."/>
            <person name="Ongeri F."/>
            <person name="Osuji N."/>
            <person name="Pu L.-L."/>
            <person name="Puazo M."/>
            <person name="Qu C."/>
            <person name="Quiroz J."/>
            <person name="Raj R."/>
            <person name="Weissenberger G."/>
            <person name="Xin Y."/>
            <person name="Zou X."/>
            <person name="Han Y."/>
            <person name="Richards S."/>
            <person name="Worley K."/>
            <person name="Muzny D."/>
            <person name="Gibbs R."/>
        </authorList>
    </citation>
    <scope>NUCLEOTIDE SEQUENCE</scope>
    <source>
        <strain evidence="8">Sampled in the wild</strain>
    </source>
</reference>
<evidence type="ECO:0000256" key="4">
    <source>
        <dbReference type="ARBA" id="ARBA00022898"/>
    </source>
</evidence>
<evidence type="ECO:0000256" key="2">
    <source>
        <dbReference type="ARBA" id="ARBA00009533"/>
    </source>
</evidence>
<comment type="cofactor">
    <cofactor evidence="1 6 7">
        <name>pyridoxal 5'-phosphate</name>
        <dbReference type="ChEBI" id="CHEBI:597326"/>
    </cofactor>
</comment>
<evidence type="ECO:0000256" key="6">
    <source>
        <dbReference type="PIRSR" id="PIRSR602129-50"/>
    </source>
</evidence>
<dbReference type="InterPro" id="IPR015424">
    <property type="entry name" value="PyrdxlP-dep_Trfase"/>
</dbReference>
<dbReference type="PANTHER" id="PTHR11999">
    <property type="entry name" value="GROUP II PYRIDOXAL-5-PHOSPHATE DECARBOXYLASE"/>
    <property type="match status" value="1"/>
</dbReference>
<dbReference type="InterPro" id="IPR002129">
    <property type="entry name" value="PyrdxlP-dep_de-COase"/>
</dbReference>
<evidence type="ECO:0000256" key="3">
    <source>
        <dbReference type="ARBA" id="ARBA00022793"/>
    </source>
</evidence>
<reference evidence="8" key="2">
    <citation type="submission" date="2017-10" db="EMBL/GenBank/DDBJ databases">
        <title>Ladona fulva Genome sequencing and assembly.</title>
        <authorList>
            <person name="Murali S."/>
            <person name="Richards S."/>
            <person name="Bandaranaike D."/>
            <person name="Bellair M."/>
            <person name="Blankenburg K."/>
            <person name="Chao H."/>
            <person name="Dinh H."/>
            <person name="Doddapaneni H."/>
            <person name="Dugan-Rocha S."/>
            <person name="Elkadiri S."/>
            <person name="Gnanaolivu R."/>
            <person name="Hernandez B."/>
            <person name="Skinner E."/>
            <person name="Javaid M."/>
            <person name="Lee S."/>
            <person name="Li M."/>
            <person name="Ming W."/>
            <person name="Munidasa M."/>
            <person name="Muniz J."/>
            <person name="Nguyen L."/>
            <person name="Hughes D."/>
            <person name="Osuji N."/>
            <person name="Pu L.-L."/>
            <person name="Puazo M."/>
            <person name="Qu C."/>
            <person name="Quiroz J."/>
            <person name="Raj R."/>
            <person name="Weissenberger G."/>
            <person name="Xin Y."/>
            <person name="Zou X."/>
            <person name="Han Y."/>
            <person name="Worley K."/>
            <person name="Muzny D."/>
            <person name="Gibbs R."/>
        </authorList>
    </citation>
    <scope>NUCLEOTIDE SEQUENCE</scope>
    <source>
        <strain evidence="8">Sampled in the wild</strain>
    </source>
</reference>
<organism evidence="8 9">
    <name type="scientific">Ladona fulva</name>
    <name type="common">Scarce chaser dragonfly</name>
    <name type="synonym">Libellula fulva</name>
    <dbReference type="NCBI Taxonomy" id="123851"/>
    <lineage>
        <taxon>Eukaryota</taxon>
        <taxon>Metazoa</taxon>
        <taxon>Ecdysozoa</taxon>
        <taxon>Arthropoda</taxon>
        <taxon>Hexapoda</taxon>
        <taxon>Insecta</taxon>
        <taxon>Pterygota</taxon>
        <taxon>Palaeoptera</taxon>
        <taxon>Odonata</taxon>
        <taxon>Epiprocta</taxon>
        <taxon>Anisoptera</taxon>
        <taxon>Libelluloidea</taxon>
        <taxon>Libellulidae</taxon>
        <taxon>Ladona</taxon>
    </lineage>
</organism>
<dbReference type="InterPro" id="IPR015421">
    <property type="entry name" value="PyrdxlP-dep_Trfase_major"/>
</dbReference>
<dbReference type="PROSITE" id="PS51257">
    <property type="entry name" value="PROKAR_LIPOPROTEIN"/>
    <property type="match status" value="1"/>
</dbReference>
<dbReference type="EMBL" id="KZ308127">
    <property type="protein sequence ID" value="KAG8222230.1"/>
    <property type="molecule type" value="Genomic_DNA"/>
</dbReference>
<dbReference type="SUPFAM" id="SSF53383">
    <property type="entry name" value="PLP-dependent transferases"/>
    <property type="match status" value="1"/>
</dbReference>
<keyword evidence="4 6" id="KW-0663">Pyridoxal phosphate</keyword>
<dbReference type="PROSITE" id="PS00392">
    <property type="entry name" value="DDC_GAD_HDC_YDC"/>
    <property type="match status" value="1"/>
</dbReference>
<comment type="similarity">
    <text evidence="2 7">Belongs to the group II decarboxylase family.</text>
</comment>
<protein>
    <recommendedName>
        <fullName evidence="10">Tyrosine decarboxylase</fullName>
    </recommendedName>
</protein>
<dbReference type="FunFam" id="3.90.1150.10:FF:000018">
    <property type="entry name" value="Histidine decarboxylase"/>
    <property type="match status" value="1"/>
</dbReference>
<name>A0A8K0NRP9_LADFU</name>
<keyword evidence="5 7" id="KW-0456">Lyase</keyword>